<evidence type="ECO:0000256" key="5">
    <source>
        <dbReference type="ARBA" id="ARBA00022884"/>
    </source>
</evidence>
<dbReference type="CTD" id="6751604"/>
<keyword evidence="6" id="KW-0539">Nucleus</keyword>
<accession>B3RRQ6</accession>
<dbReference type="Proteomes" id="UP000009022">
    <property type="component" value="Unassembled WGS sequence"/>
</dbReference>
<dbReference type="Pfam" id="PF09770">
    <property type="entry name" value="PAT1"/>
    <property type="match status" value="1"/>
</dbReference>
<keyword evidence="10" id="KW-1185">Reference proteome</keyword>
<dbReference type="PANTHER" id="PTHR21551">
    <property type="entry name" value="TOPOISOMERASE II-ASSOCIATED PROTEIN PAT1"/>
    <property type="match status" value="1"/>
</dbReference>
<organism evidence="9 10">
    <name type="scientific">Trichoplax adhaerens</name>
    <name type="common">Trichoplax reptans</name>
    <dbReference type="NCBI Taxonomy" id="10228"/>
    <lineage>
        <taxon>Eukaryota</taxon>
        <taxon>Metazoa</taxon>
        <taxon>Placozoa</taxon>
        <taxon>Uniplacotomia</taxon>
        <taxon>Trichoplacea</taxon>
        <taxon>Trichoplacidae</taxon>
        <taxon>Trichoplax</taxon>
    </lineage>
</organism>
<feature type="region of interest" description="Disordered" evidence="7">
    <location>
        <begin position="1"/>
        <end position="27"/>
    </location>
</feature>
<dbReference type="GO" id="GO:0000290">
    <property type="term" value="P:deadenylation-dependent decapping of nuclear-transcribed mRNA"/>
    <property type="evidence" value="ECO:0000318"/>
    <property type="project" value="GO_Central"/>
</dbReference>
<protein>
    <recommendedName>
        <fullName evidence="8">mRNA decay factor PAT1 domain-containing protein</fullName>
    </recommendedName>
</protein>
<dbReference type="AlphaFoldDB" id="B3RRQ6"/>
<evidence type="ECO:0000256" key="7">
    <source>
        <dbReference type="SAM" id="MobiDB-lite"/>
    </source>
</evidence>
<dbReference type="InterPro" id="IPR039900">
    <property type="entry name" value="Pat1-like"/>
</dbReference>
<sequence>MLSPEDNSEFDQENIDDFNDDTFGSGAVVDDWESAHQQLSGLCHKVDESSGTAATTQVNGNQGLKLYQHSGNRSVDNDDNLQGGYSPFSPTIWSSFDSKLPSWNNDNLREQNNLATLSGDSIIKSISQKPPDWHDKSKQKLTVEELEKEILKQRHDHETVSDSGMGNLNRLLQNAKILPTTPPFPARPSTLPQHDTAPPSSQFLQIGFTLLQGQPLGIRNVPPRFEIPNFPIPVNRPPYQRFPHRAKAFTAFDNIDLSGIGERLGILKHDESNSPDSLMTRKEKEWLLKIQLLQLNNQDPYVDDYYFQMYELKKLAKRLGVPITDDYKALLELSNQPDTVSKLQSKDVDQHNHEMNVTANLVKPSTLDIKARKHDPVSFENTLGKVPVYSLTNPRKVIDAVQKVFDSDEVKSSTPSREAFRKRRITLHSVEKIYSLLLTLDDFDREALCTDDESVKKEIDMKKDITINEMFEILKLKTTTGAPEKNDDDILVQILMIQKGKTLISRLLRFLNQDQAFAIVGTISQNLPIIIKKDQTDKVLMVMKDAIQKVIVEMALANCIICAQNLLHGPINSQIRPGQSKVNPVAIAYKNEFGLIFLRLLVQRGNGCISNGEEDESLHLKWHDIVKSICNNLESIIAAEAVTKDRLALLDDIIKYCDEESCSKFISLVKYSASVVDRMILESNNSLVYGLRFSRD</sequence>
<dbReference type="eggNOG" id="KOG4592">
    <property type="taxonomic scope" value="Eukaryota"/>
</dbReference>
<dbReference type="GO" id="GO:0005634">
    <property type="term" value="C:nucleus"/>
    <property type="evidence" value="ECO:0007669"/>
    <property type="project" value="UniProtKB-SubCell"/>
</dbReference>
<dbReference type="KEGG" id="tad:TRIADDRAFT_54328"/>
<dbReference type="FunCoup" id="B3RRQ6">
    <property type="interactions" value="1791"/>
</dbReference>
<keyword evidence="5" id="KW-0694">RNA-binding</keyword>
<dbReference type="GO" id="GO:0003723">
    <property type="term" value="F:RNA binding"/>
    <property type="evidence" value="ECO:0000318"/>
    <property type="project" value="GO_Central"/>
</dbReference>
<dbReference type="InParanoid" id="B3RRQ6"/>
<dbReference type="OrthoDB" id="74835at2759"/>
<comment type="similarity">
    <text evidence="3">Belongs to the PAT1 family.</text>
</comment>
<keyword evidence="4" id="KW-0963">Cytoplasm</keyword>
<dbReference type="EMBL" id="DS985243">
    <property type="protein sequence ID" value="EDV26911.1"/>
    <property type="molecule type" value="Genomic_DNA"/>
</dbReference>
<reference evidence="9" key="1">
    <citation type="journal article" date="2008" name="Nature">
        <title>The Trichoplax genome and the nature of placozoans.</title>
        <authorList>
            <person name="Srivastava M."/>
            <person name="Begovic E."/>
            <person name="Chapman J."/>
            <person name="Putnam N.H."/>
            <person name="Hellsten U."/>
            <person name="Kawashima T."/>
            <person name="Kuo A."/>
            <person name="Mitros T."/>
            <person name="Salamov A."/>
            <person name="Carpenter M.L."/>
            <person name="Signorovitch A.Y."/>
            <person name="Moreno M.A."/>
            <person name="Kamm K."/>
            <person name="Grimwood J."/>
            <person name="Schmutz J."/>
            <person name="Shapiro H."/>
            <person name="Grigoriev I.V."/>
            <person name="Buss L.W."/>
            <person name="Schierwater B."/>
            <person name="Dellaporta S.L."/>
            <person name="Rokhsar D.S."/>
        </authorList>
    </citation>
    <scope>NUCLEOTIDE SEQUENCE [LARGE SCALE GENOMIC DNA]</scope>
    <source>
        <strain evidence="9">Grell-BS-1999</strain>
    </source>
</reference>
<dbReference type="GO" id="GO:0000932">
    <property type="term" value="C:P-body"/>
    <property type="evidence" value="ECO:0000318"/>
    <property type="project" value="GO_Central"/>
</dbReference>
<dbReference type="GO" id="GO:0033962">
    <property type="term" value="P:P-body assembly"/>
    <property type="evidence" value="ECO:0000318"/>
    <property type="project" value="GO_Central"/>
</dbReference>
<dbReference type="GeneID" id="6751604"/>
<evidence type="ECO:0000256" key="3">
    <source>
        <dbReference type="ARBA" id="ARBA00009138"/>
    </source>
</evidence>
<name>B3RRQ6_TRIAD</name>
<evidence type="ECO:0000259" key="8">
    <source>
        <dbReference type="Pfam" id="PF09770"/>
    </source>
</evidence>
<evidence type="ECO:0000256" key="6">
    <source>
        <dbReference type="ARBA" id="ARBA00023242"/>
    </source>
</evidence>
<dbReference type="RefSeq" id="XP_002110907.1">
    <property type="nucleotide sequence ID" value="XM_002110871.1"/>
</dbReference>
<evidence type="ECO:0000256" key="1">
    <source>
        <dbReference type="ARBA" id="ARBA00004123"/>
    </source>
</evidence>
<dbReference type="PANTHER" id="PTHR21551:SF0">
    <property type="entry name" value="PROTEIN ASSOCIATED WITH TOPO II RELATED-1, ISOFORM A"/>
    <property type="match status" value="1"/>
</dbReference>
<feature type="compositionally biased region" description="Acidic residues" evidence="7">
    <location>
        <begin position="1"/>
        <end position="20"/>
    </location>
</feature>
<dbReference type="PhylomeDB" id="B3RRQ6"/>
<evidence type="ECO:0000256" key="2">
    <source>
        <dbReference type="ARBA" id="ARBA00004201"/>
    </source>
</evidence>
<proteinExistence type="inferred from homology"/>
<evidence type="ECO:0000313" key="10">
    <source>
        <dbReference type="Proteomes" id="UP000009022"/>
    </source>
</evidence>
<gene>
    <name evidence="9" type="ORF">TRIADDRAFT_54328</name>
</gene>
<dbReference type="HOGENOM" id="CLU_009778_1_0_1"/>
<dbReference type="STRING" id="10228.B3RRQ6"/>
<dbReference type="InterPro" id="IPR019167">
    <property type="entry name" value="PAT1_dom"/>
</dbReference>
<evidence type="ECO:0000256" key="4">
    <source>
        <dbReference type="ARBA" id="ARBA00022490"/>
    </source>
</evidence>
<evidence type="ECO:0000313" key="9">
    <source>
        <dbReference type="EMBL" id="EDV26911.1"/>
    </source>
</evidence>
<comment type="subcellular location">
    <subcellularLocation>
        <location evidence="2">Cytoplasm</location>
        <location evidence="2">P-body</location>
    </subcellularLocation>
    <subcellularLocation>
        <location evidence="1">Nucleus</location>
    </subcellularLocation>
</comment>
<feature type="domain" description="mRNA decay factor PAT1" evidence="8">
    <location>
        <begin position="277"/>
        <end position="636"/>
    </location>
</feature>